<feature type="domain" description="PLAT" evidence="3">
    <location>
        <begin position="639"/>
        <end position="746"/>
    </location>
</feature>
<dbReference type="OrthoDB" id="67155at2759"/>
<dbReference type="PANTHER" id="PTHR46070">
    <property type="entry name" value="PINSTRIPE, ISOFORM A"/>
    <property type="match status" value="1"/>
</dbReference>
<dbReference type="InterPro" id="IPR004012">
    <property type="entry name" value="Run_dom"/>
</dbReference>
<feature type="domain" description="RUN" evidence="5">
    <location>
        <begin position="817"/>
        <end position="968"/>
    </location>
</feature>
<evidence type="ECO:0000313" key="6">
    <source>
        <dbReference type="EMBL" id="KAJ8031902.1"/>
    </source>
</evidence>
<dbReference type="PANTHER" id="PTHR46070:SF1">
    <property type="entry name" value="PINSTRIPE, ISOFORM A"/>
    <property type="match status" value="1"/>
</dbReference>
<dbReference type="SUPFAM" id="SSF49723">
    <property type="entry name" value="Lipase/lipooxygenase domain (PLAT/LH2 domain)"/>
    <property type="match status" value="1"/>
</dbReference>
<dbReference type="PROSITE" id="PS51257">
    <property type="entry name" value="PROKAR_LIPOPROTEIN"/>
    <property type="match status" value="1"/>
</dbReference>
<proteinExistence type="predicted"/>
<feature type="domain" description="RUN" evidence="5">
    <location>
        <begin position="463"/>
        <end position="637"/>
    </location>
</feature>
<protein>
    <submittedName>
        <fullName evidence="6">DENN domain-containing protein 5A</fullName>
    </submittedName>
</protein>
<reference evidence="6" key="1">
    <citation type="submission" date="2021-10" db="EMBL/GenBank/DDBJ databases">
        <title>Tropical sea cucumber genome reveals ecological adaptation and Cuvierian tubules defense mechanism.</title>
        <authorList>
            <person name="Chen T."/>
        </authorList>
    </citation>
    <scope>NUCLEOTIDE SEQUENCE</scope>
    <source>
        <strain evidence="6">Nanhai2018</strain>
        <tissue evidence="6">Muscle</tissue>
    </source>
</reference>
<dbReference type="PROSITE" id="PS50826">
    <property type="entry name" value="RUN"/>
    <property type="match status" value="2"/>
</dbReference>
<dbReference type="SMART" id="SM00593">
    <property type="entry name" value="RUN"/>
    <property type="match status" value="2"/>
</dbReference>
<dbReference type="SMART" id="SM00801">
    <property type="entry name" value="dDENN"/>
    <property type="match status" value="1"/>
</dbReference>
<sequence>MFPRGWLSSAASSLAVIIVVSCDSRLFAKRLYPHRASMCYVDIDTQTAEYPEDLPLLPQREYLLHEMKELMHVFGVQITDMDSNSNTLPNPVRNIYDFGKGRHEQTLVGSPGRGYSLEGSLEGDQDSSYSSSPSGGESPIPMLPSKVEFLQNNEVVSKVAAIAQRTGVISSISDIQVGPREDDTISPELKQKKEYVNDLVFNCAIRETILAHLVSLLKHYERFVIHPKEPNLESWFTNREHMHNYDKASFLSDQPEAYLPFLSSFLESQMFATFIDNKIISGFEEKDQALEIFDQRIRECPSSAPQTPTDGGSLYVSEAEAMIHRRARNVSYAPPEPHELPLLTPRTCHIPGFFPKLDATLLEKEPFNNGTRDCRANQWKHNDKWPQHEEHLRVAREERMIQQARSPSVKTSVLSSYDVNQATMNFVEELLKECKVKTKKMLVFKMGQEAVELGHGDVNRLGVEENTLIASLCDFLERIFSHRIHRKQSANFQGKSALWSFLVAYRRFRTKKQSSSEQNLYSMERPVHTTHRRSSVVSDQLLQPLPSDIMYDMRNVEGMSEIKTDVGRARAFVRLSLERKLLHNHLRELVSTQELCKRRYKRYAFLRAEEEKEQFLYYLLSLNAVDHTCFTNSFISTVIAYRVMIIQSRKFQAPLTANPWICVSGEINTTKLIPIPKNNQGFLFQHQNLGMLTTVRIGHDNAGFLPRWLVDYVVIRNEITGHTYKFPCGKWIGKGVDDGSLERLLVGELLPLSQEVEHDFGRGSQTLPNRKKSATLPRPSQTSIKLDQSAIQEKLTDAVNNIVKHFYKPDKERGPFTPLLCGEDGLVHCMEMVLQYGFRSSRLFQKNFYIWDFLEKVKQCLDSLDEKEEGRLSSQQEKKARKTFCFTLEQITQHGKTMGKDGKFQMLVCIGIRNHLFYQWLPILAETSVAKNMYEDYSFFNNPTALDSIVNLLMQLEEFDIVLESSITKGVEI</sequence>
<dbReference type="SUPFAM" id="SSF140741">
    <property type="entry name" value="RUN domain-like"/>
    <property type="match status" value="2"/>
</dbReference>
<dbReference type="GO" id="GO:0031267">
    <property type="term" value="F:small GTPase binding"/>
    <property type="evidence" value="ECO:0007669"/>
    <property type="project" value="InterPro"/>
</dbReference>
<keyword evidence="7" id="KW-1185">Reference proteome</keyword>
<dbReference type="Pfam" id="PF02759">
    <property type="entry name" value="RUN"/>
    <property type="match status" value="2"/>
</dbReference>
<evidence type="ECO:0000256" key="2">
    <source>
        <dbReference type="SAM" id="MobiDB-lite"/>
    </source>
</evidence>
<dbReference type="PROSITE" id="PS50095">
    <property type="entry name" value="PLAT"/>
    <property type="match status" value="1"/>
</dbReference>
<name>A0A9Q1H1R2_HOLLE</name>
<feature type="region of interest" description="Disordered" evidence="2">
    <location>
        <begin position="107"/>
        <end position="143"/>
    </location>
</feature>
<dbReference type="InterPro" id="IPR037516">
    <property type="entry name" value="Tripartite_DENN"/>
</dbReference>
<dbReference type="Pfam" id="PF01477">
    <property type="entry name" value="PLAT"/>
    <property type="match status" value="1"/>
</dbReference>
<dbReference type="InterPro" id="IPR037213">
    <property type="entry name" value="Run_dom_sf"/>
</dbReference>
<dbReference type="Gene3D" id="2.60.60.20">
    <property type="entry name" value="PLAT/LH2 domain"/>
    <property type="match status" value="1"/>
</dbReference>
<accession>A0A9Q1H1R2</accession>
<dbReference type="CDD" id="cd17677">
    <property type="entry name" value="RUN1_DENND5"/>
    <property type="match status" value="1"/>
</dbReference>
<dbReference type="CDD" id="cd01757">
    <property type="entry name" value="PLAT_RAB6IP1"/>
    <property type="match status" value="1"/>
</dbReference>
<gene>
    <name evidence="6" type="ORF">HOLleu_25260</name>
</gene>
<dbReference type="AlphaFoldDB" id="A0A9Q1H1R2"/>
<feature type="domain" description="UDENN" evidence="4">
    <location>
        <begin position="1"/>
        <end position="285"/>
    </location>
</feature>
<evidence type="ECO:0000256" key="1">
    <source>
        <dbReference type="PROSITE-ProRule" id="PRU00152"/>
    </source>
</evidence>
<dbReference type="InterPro" id="IPR047277">
    <property type="entry name" value="PLAT_RAB6IP1"/>
</dbReference>
<evidence type="ECO:0000259" key="3">
    <source>
        <dbReference type="PROSITE" id="PS50095"/>
    </source>
</evidence>
<dbReference type="InterPro" id="IPR001024">
    <property type="entry name" value="PLAT/LH2_dom"/>
</dbReference>
<dbReference type="CDD" id="cd17678">
    <property type="entry name" value="RUN2_DENND5"/>
    <property type="match status" value="1"/>
</dbReference>
<evidence type="ECO:0000259" key="4">
    <source>
        <dbReference type="PROSITE" id="PS50211"/>
    </source>
</evidence>
<dbReference type="PROSITE" id="PS50211">
    <property type="entry name" value="DENN"/>
    <property type="match status" value="1"/>
</dbReference>
<comment type="caution">
    <text evidence="6">The sequence shown here is derived from an EMBL/GenBank/DDBJ whole genome shotgun (WGS) entry which is preliminary data.</text>
</comment>
<organism evidence="6 7">
    <name type="scientific">Holothuria leucospilota</name>
    <name type="common">Black long sea cucumber</name>
    <name type="synonym">Mertensiothuria leucospilota</name>
    <dbReference type="NCBI Taxonomy" id="206669"/>
    <lineage>
        <taxon>Eukaryota</taxon>
        <taxon>Metazoa</taxon>
        <taxon>Echinodermata</taxon>
        <taxon>Eleutherozoa</taxon>
        <taxon>Echinozoa</taxon>
        <taxon>Holothuroidea</taxon>
        <taxon>Aspidochirotacea</taxon>
        <taxon>Aspidochirotida</taxon>
        <taxon>Holothuriidae</taxon>
        <taxon>Holothuria</taxon>
    </lineage>
</organism>
<evidence type="ECO:0000259" key="5">
    <source>
        <dbReference type="PROSITE" id="PS50826"/>
    </source>
</evidence>
<dbReference type="Pfam" id="PF03455">
    <property type="entry name" value="dDENN"/>
    <property type="match status" value="1"/>
</dbReference>
<dbReference type="Proteomes" id="UP001152320">
    <property type="component" value="Chromosome 12"/>
</dbReference>
<dbReference type="EMBL" id="JAIZAY010000012">
    <property type="protein sequence ID" value="KAJ8031902.1"/>
    <property type="molecule type" value="Genomic_DNA"/>
</dbReference>
<dbReference type="Gene3D" id="1.20.58.900">
    <property type="match status" value="3"/>
</dbReference>
<dbReference type="InterPro" id="IPR047278">
    <property type="entry name" value="DEN5A/B"/>
</dbReference>
<feature type="region of interest" description="Disordered" evidence="2">
    <location>
        <begin position="760"/>
        <end position="781"/>
    </location>
</feature>
<feature type="compositionally biased region" description="Low complexity" evidence="2">
    <location>
        <begin position="120"/>
        <end position="139"/>
    </location>
</feature>
<evidence type="ECO:0000313" key="7">
    <source>
        <dbReference type="Proteomes" id="UP001152320"/>
    </source>
</evidence>
<comment type="caution">
    <text evidence="1">Lacks conserved residue(s) required for the propagation of feature annotation.</text>
</comment>
<dbReference type="InterPro" id="IPR005112">
    <property type="entry name" value="dDENN_dom"/>
</dbReference>
<dbReference type="GO" id="GO:0005085">
    <property type="term" value="F:guanyl-nucleotide exchange factor activity"/>
    <property type="evidence" value="ECO:0007669"/>
    <property type="project" value="InterPro"/>
</dbReference>
<dbReference type="InterPro" id="IPR036392">
    <property type="entry name" value="PLAT/LH2_dom_sf"/>
</dbReference>